<reference evidence="2 3" key="1">
    <citation type="submission" date="2019-12" db="EMBL/GenBank/DDBJ databases">
        <title>Chromosome-level assembly of the Caenorhabditis remanei genome.</title>
        <authorList>
            <person name="Teterina A.A."/>
            <person name="Willis J.H."/>
            <person name="Phillips P.C."/>
        </authorList>
    </citation>
    <scope>NUCLEOTIDE SEQUENCE [LARGE SCALE GENOMIC DNA]</scope>
    <source>
        <strain evidence="2 3">PX506</strain>
        <tissue evidence="2">Whole organism</tissue>
    </source>
</reference>
<dbReference type="EMBL" id="WUAV01000006">
    <property type="protein sequence ID" value="KAF1747809.1"/>
    <property type="molecule type" value="Genomic_DNA"/>
</dbReference>
<keyword evidence="1" id="KW-0812">Transmembrane</keyword>
<dbReference type="RefSeq" id="XP_053579372.1">
    <property type="nucleotide sequence ID" value="XM_053735806.1"/>
</dbReference>
<keyword evidence="1" id="KW-0472">Membrane</keyword>
<gene>
    <name evidence="2" type="ORF">GCK72_024275</name>
</gene>
<evidence type="ECO:0000313" key="2">
    <source>
        <dbReference type="EMBL" id="KAF1747809.1"/>
    </source>
</evidence>
<proteinExistence type="predicted"/>
<organism evidence="2 3">
    <name type="scientific">Caenorhabditis remanei</name>
    <name type="common">Caenorhabditis vulgaris</name>
    <dbReference type="NCBI Taxonomy" id="31234"/>
    <lineage>
        <taxon>Eukaryota</taxon>
        <taxon>Metazoa</taxon>
        <taxon>Ecdysozoa</taxon>
        <taxon>Nematoda</taxon>
        <taxon>Chromadorea</taxon>
        <taxon>Rhabditida</taxon>
        <taxon>Rhabditina</taxon>
        <taxon>Rhabditomorpha</taxon>
        <taxon>Rhabditoidea</taxon>
        <taxon>Rhabditidae</taxon>
        <taxon>Peloderinae</taxon>
        <taxon>Caenorhabditis</taxon>
    </lineage>
</organism>
<comment type="caution">
    <text evidence="2">The sequence shown here is derived from an EMBL/GenBank/DDBJ whole genome shotgun (WGS) entry which is preliminary data.</text>
</comment>
<dbReference type="KEGG" id="crq:GCK72_024275"/>
<dbReference type="AlphaFoldDB" id="A0A6A5FZQ3"/>
<evidence type="ECO:0000313" key="3">
    <source>
        <dbReference type="Proteomes" id="UP000483820"/>
    </source>
</evidence>
<dbReference type="GeneID" id="78777799"/>
<protein>
    <submittedName>
        <fullName evidence="2">Uncharacterized protein</fullName>
    </submittedName>
</protein>
<sequence>MSSELTIHRTTDFCLISKDEMTRRQEPLREGEKFGVSLLISLLLGLLLFGSSSSVLSVGVEELGESFDGTVSGVVDDLVGSSWEELDGWEGLDLDILDLKIIHLGNNDALVISVLLSELVPGWGELLAVSAPWSVELDEDVLGVVTGDLFEVLSDKNLDWVLVPILWNLLGHKVWLDGSIKVVLGELGDVLGGDLLEVWLELGHVLLKRDKTDGWELVLLESEEFHDSGVLLNIGVNVDEEDFSLELLGGVLELSLEFGKVR</sequence>
<keyword evidence="1" id="KW-1133">Transmembrane helix</keyword>
<name>A0A6A5FZQ3_CAERE</name>
<dbReference type="CTD" id="78777799"/>
<feature type="transmembrane region" description="Helical" evidence="1">
    <location>
        <begin position="34"/>
        <end position="56"/>
    </location>
</feature>
<accession>A0A6A5FZQ3</accession>
<dbReference type="Proteomes" id="UP000483820">
    <property type="component" value="Chromosome X"/>
</dbReference>
<evidence type="ECO:0000256" key="1">
    <source>
        <dbReference type="SAM" id="Phobius"/>
    </source>
</evidence>